<evidence type="ECO:0000256" key="1">
    <source>
        <dbReference type="SAM" id="MobiDB-lite"/>
    </source>
</evidence>
<reference evidence="2 3" key="1">
    <citation type="journal article" date="2016" name="Mol. Biol. Evol.">
        <title>Comparative Genomics of Early-Diverging Mushroom-Forming Fungi Provides Insights into the Origins of Lignocellulose Decay Capabilities.</title>
        <authorList>
            <person name="Nagy L.G."/>
            <person name="Riley R."/>
            <person name="Tritt A."/>
            <person name="Adam C."/>
            <person name="Daum C."/>
            <person name="Floudas D."/>
            <person name="Sun H."/>
            <person name="Yadav J.S."/>
            <person name="Pangilinan J."/>
            <person name="Larsson K.H."/>
            <person name="Matsuura K."/>
            <person name="Barry K."/>
            <person name="Labutti K."/>
            <person name="Kuo R."/>
            <person name="Ohm R.A."/>
            <person name="Bhattacharya S.S."/>
            <person name="Shirouzu T."/>
            <person name="Yoshinaga Y."/>
            <person name="Martin F.M."/>
            <person name="Grigoriev I.V."/>
            <person name="Hibbett D.S."/>
        </authorList>
    </citation>
    <scope>NUCLEOTIDE SEQUENCE [LARGE SCALE GENOMIC DNA]</scope>
    <source>
        <strain evidence="2 3">HHB12029</strain>
    </source>
</reference>
<name>A0A165CMA2_EXIGL</name>
<sequence length="175" mass="19312">MGGLGRICLQLPAPRRRSGFLRSSPRRSLFFEIRTPLEMGPSYDNRHLEAPSQPAQTSNQPVHPIERFAVSIRTPRPSAPSSHSVSSKRRKLTTFRSLLSSPSTQFPRSTFFDSSSSSSASSAPAGYSGGYEASQDTDFLPSSSQANPLSPTMASSSTRRLSRQTQYRRSRVLWS</sequence>
<proteinExistence type="predicted"/>
<organism evidence="2 3">
    <name type="scientific">Exidia glandulosa HHB12029</name>
    <dbReference type="NCBI Taxonomy" id="1314781"/>
    <lineage>
        <taxon>Eukaryota</taxon>
        <taxon>Fungi</taxon>
        <taxon>Dikarya</taxon>
        <taxon>Basidiomycota</taxon>
        <taxon>Agaricomycotina</taxon>
        <taxon>Agaricomycetes</taxon>
        <taxon>Auriculariales</taxon>
        <taxon>Exidiaceae</taxon>
        <taxon>Exidia</taxon>
    </lineage>
</organism>
<gene>
    <name evidence="2" type="ORF">EXIGLDRAFT_335958</name>
</gene>
<dbReference type="Proteomes" id="UP000077266">
    <property type="component" value="Unassembled WGS sequence"/>
</dbReference>
<evidence type="ECO:0000313" key="2">
    <source>
        <dbReference type="EMBL" id="KZV82731.1"/>
    </source>
</evidence>
<keyword evidence="3" id="KW-1185">Reference proteome</keyword>
<feature type="compositionally biased region" description="Polar residues" evidence="1">
    <location>
        <begin position="136"/>
        <end position="154"/>
    </location>
</feature>
<evidence type="ECO:0000313" key="3">
    <source>
        <dbReference type="Proteomes" id="UP000077266"/>
    </source>
</evidence>
<feature type="compositionally biased region" description="Basic residues" evidence="1">
    <location>
        <begin position="160"/>
        <end position="175"/>
    </location>
</feature>
<accession>A0A165CMA2</accession>
<dbReference type="InParanoid" id="A0A165CMA2"/>
<feature type="region of interest" description="Disordered" evidence="1">
    <location>
        <begin position="42"/>
        <end position="175"/>
    </location>
</feature>
<dbReference type="AlphaFoldDB" id="A0A165CMA2"/>
<feature type="compositionally biased region" description="Low complexity" evidence="1">
    <location>
        <begin position="75"/>
        <end position="85"/>
    </location>
</feature>
<dbReference type="EMBL" id="KV426307">
    <property type="protein sequence ID" value="KZV82731.1"/>
    <property type="molecule type" value="Genomic_DNA"/>
</dbReference>
<protein>
    <submittedName>
        <fullName evidence="2">Uncharacterized protein</fullName>
    </submittedName>
</protein>
<feature type="compositionally biased region" description="Low complexity" evidence="1">
    <location>
        <begin position="114"/>
        <end position="134"/>
    </location>
</feature>
<feature type="compositionally biased region" description="Polar residues" evidence="1">
    <location>
        <begin position="94"/>
        <end position="113"/>
    </location>
</feature>